<accession>A0A7W3YL93</accession>
<dbReference type="CDD" id="cd01105">
    <property type="entry name" value="HTH_GlnR-like"/>
    <property type="match status" value="1"/>
</dbReference>
<dbReference type="Pfam" id="PF13411">
    <property type="entry name" value="MerR_1"/>
    <property type="match status" value="1"/>
</dbReference>
<dbReference type="Gene3D" id="1.10.1660.10">
    <property type="match status" value="1"/>
</dbReference>
<protein>
    <submittedName>
        <fullName evidence="2">MerR family transcriptional regulator</fullName>
    </submittedName>
</protein>
<sequence length="149" mass="17457">MDPLSEKIRKLIASKELKISMSEMARVTDVSTSQLRYWEKKGYIKSEQDEQNKNHYFTLPVMFQVFTIKDFLDQGYTLAMAVKKEHKRRELHQIFIRFIADCIMEVKQTGEKKGEINLGPLAEEPTKEVYAVIDGQQTSLHIRTRTMKD</sequence>
<dbReference type="InterPro" id="IPR009061">
    <property type="entry name" value="DNA-bd_dom_put_sf"/>
</dbReference>
<feature type="domain" description="HTH merR-type" evidence="1">
    <location>
        <begin position="20"/>
        <end position="81"/>
    </location>
</feature>
<evidence type="ECO:0000313" key="3">
    <source>
        <dbReference type="EMBL" id="MCD7130150.1"/>
    </source>
</evidence>
<dbReference type="RefSeq" id="WP_182578698.1">
    <property type="nucleotide sequence ID" value="NZ_JACIVE010000057.1"/>
</dbReference>
<comment type="caution">
    <text evidence="2">The sequence shown here is derived from an EMBL/GenBank/DDBJ whole genome shotgun (WGS) entry which is preliminary data.</text>
</comment>
<reference evidence="3 5" key="2">
    <citation type="submission" date="2021-12" db="EMBL/GenBank/DDBJ databases">
        <title>A phylogenomic analysis of Limosilactobacillus reuteri reveals ancient and stable evolutionary relationships with rodents and birds and zoonotic transmission to humans.</title>
        <authorList>
            <person name="Li F."/>
            <person name="Li X."/>
            <person name="Cheng C."/>
            <person name="Tollenaar S."/>
            <person name="Zhang J.S."/>
            <person name="Simpson D."/>
            <person name="Tasseva G."/>
            <person name="Perez-Munoz M.E."/>
            <person name="Frese S."/>
            <person name="Gaenzle M.G."/>
            <person name="Walter J."/>
            <person name="Zheng J."/>
        </authorList>
    </citation>
    <scope>NUCLEOTIDE SEQUENCE [LARGE SCALE GENOMIC DNA]</scope>
    <source>
        <strain evidence="3 5">BG-MG3-B</strain>
    </source>
</reference>
<evidence type="ECO:0000313" key="5">
    <source>
        <dbReference type="Proteomes" id="UP001199710"/>
    </source>
</evidence>
<dbReference type="EMBL" id="JAJPDE010000041">
    <property type="protein sequence ID" value="MCD7130150.1"/>
    <property type="molecule type" value="Genomic_DNA"/>
</dbReference>
<proteinExistence type="predicted"/>
<dbReference type="AlphaFoldDB" id="A0A7W3YL93"/>
<dbReference type="Proteomes" id="UP001199710">
    <property type="component" value="Unassembled WGS sequence"/>
</dbReference>
<dbReference type="GO" id="GO:0006355">
    <property type="term" value="P:regulation of DNA-templated transcription"/>
    <property type="evidence" value="ECO:0007669"/>
    <property type="project" value="InterPro"/>
</dbReference>
<dbReference type="GO" id="GO:0003677">
    <property type="term" value="F:DNA binding"/>
    <property type="evidence" value="ECO:0007669"/>
    <property type="project" value="InterPro"/>
</dbReference>
<gene>
    <name evidence="2" type="ORF">H5R92_06450</name>
    <name evidence="3" type="ORF">LTY36_02870</name>
</gene>
<keyword evidence="5" id="KW-1185">Reference proteome</keyword>
<evidence type="ECO:0000259" key="1">
    <source>
        <dbReference type="Pfam" id="PF13411"/>
    </source>
</evidence>
<organism evidence="2 4">
    <name type="scientific">Limosilactobacillus agrestis</name>
    <dbReference type="NCBI Taxonomy" id="2759748"/>
    <lineage>
        <taxon>Bacteria</taxon>
        <taxon>Bacillati</taxon>
        <taxon>Bacillota</taxon>
        <taxon>Bacilli</taxon>
        <taxon>Lactobacillales</taxon>
        <taxon>Lactobacillaceae</taxon>
        <taxon>Limosilactobacillus</taxon>
    </lineage>
</organism>
<evidence type="ECO:0000313" key="4">
    <source>
        <dbReference type="Proteomes" id="UP000534578"/>
    </source>
</evidence>
<dbReference type="EMBL" id="JACIVE010000057">
    <property type="protein sequence ID" value="MBB1095823.1"/>
    <property type="molecule type" value="Genomic_DNA"/>
</dbReference>
<dbReference type="Proteomes" id="UP000534578">
    <property type="component" value="Unassembled WGS sequence"/>
</dbReference>
<evidence type="ECO:0000313" key="2">
    <source>
        <dbReference type="EMBL" id="MBB1095823.1"/>
    </source>
</evidence>
<reference evidence="2 4" key="1">
    <citation type="submission" date="2020-07" db="EMBL/GenBank/DDBJ databases">
        <title>Description of Limosilactobacillus balticus sp. nov., Limosilactobacillus agrestis sp. nov., Limosilactobacillus albertensis sp. nov., Limosilactobacillus rudii sp. nov., Limosilactobacillus fastidiosus sp. nov., five novel Limosilactobacillus species isolated from the vertebrate gastrointestinal tract, and proposal of 6 subspecies of Limosilactobacillus reuteri adapted to the gastrointestinal tract of specific vertebrate hosts.</title>
        <authorList>
            <person name="Li F."/>
            <person name="Cheng C."/>
            <person name="Zheng J."/>
            <person name="Quevedo R.M."/>
            <person name="Li J."/>
            <person name="Roos S."/>
            <person name="Gaenzle M.G."/>
            <person name="Walter J."/>
        </authorList>
    </citation>
    <scope>NUCLEOTIDE SEQUENCE [LARGE SCALE GENOMIC DNA]</scope>
    <source>
        <strain evidence="2 4">BG-MG3-A</strain>
    </source>
</reference>
<dbReference type="InterPro" id="IPR000551">
    <property type="entry name" value="MerR-type_HTH_dom"/>
</dbReference>
<name>A0A7W3YL93_9LACO</name>
<dbReference type="SUPFAM" id="SSF46955">
    <property type="entry name" value="Putative DNA-binding domain"/>
    <property type="match status" value="1"/>
</dbReference>